<keyword evidence="3" id="KW-1003">Cell membrane</keyword>
<evidence type="ECO:0000256" key="1">
    <source>
        <dbReference type="ARBA" id="ARBA00004651"/>
    </source>
</evidence>
<comment type="similarity">
    <text evidence="2">Belongs to the chromate ion transporter (CHR) (TC 2.A.51) family.</text>
</comment>
<dbReference type="InterPro" id="IPR003370">
    <property type="entry name" value="Chromate_transpt"/>
</dbReference>
<sequence>MESKRNVLIKLFLSTFYLSAFTFGGGYVIVTLMKKKFVDEYHWIEEEEMLDLVAIAQSAPGAIAVNGAIVVGYKLAGIIGTIVAIIATILPPFIVITIISFFYEVFRDNQIVSLVLEGMQVGVAAVIASVVWEMAAGILFEKKWIPVLIMLGSLIAAACLSINAVAIILVCIVIGLIRTFAGTERRPNK</sequence>
<comment type="caution">
    <text evidence="8">The sequence shown here is derived from an EMBL/GenBank/DDBJ whole genome shotgun (WGS) entry which is preliminary data.</text>
</comment>
<dbReference type="GeneID" id="97192680"/>
<dbReference type="PANTHER" id="PTHR43663:SF1">
    <property type="entry name" value="CHROMATE TRANSPORTER"/>
    <property type="match status" value="1"/>
</dbReference>
<evidence type="ECO:0000256" key="7">
    <source>
        <dbReference type="SAM" id="Phobius"/>
    </source>
</evidence>
<dbReference type="RefSeq" id="WP_024732536.1">
    <property type="nucleotide sequence ID" value="NZ_CALBAT010000016.1"/>
</dbReference>
<dbReference type="AlphaFoldDB" id="A0A3E3K622"/>
<dbReference type="Proteomes" id="UP000261080">
    <property type="component" value="Unassembled WGS sequence"/>
</dbReference>
<dbReference type="Pfam" id="PF02417">
    <property type="entry name" value="Chromate_transp"/>
    <property type="match status" value="1"/>
</dbReference>
<keyword evidence="4 7" id="KW-0812">Transmembrane</keyword>
<keyword evidence="9" id="KW-1185">Reference proteome</keyword>
<dbReference type="EMBL" id="QVLX01000001">
    <property type="protein sequence ID" value="RGE90042.1"/>
    <property type="molecule type" value="Genomic_DNA"/>
</dbReference>
<dbReference type="InterPro" id="IPR052518">
    <property type="entry name" value="CHR_Transporter"/>
</dbReference>
<name>A0A3E3K622_9FIRM</name>
<gene>
    <name evidence="8" type="ORF">DW016_01945</name>
</gene>
<keyword evidence="6 7" id="KW-0472">Membrane</keyword>
<proteinExistence type="inferred from homology"/>
<reference evidence="8 9" key="1">
    <citation type="submission" date="2018-08" db="EMBL/GenBank/DDBJ databases">
        <title>A genome reference for cultivated species of the human gut microbiota.</title>
        <authorList>
            <person name="Zou Y."/>
            <person name="Xue W."/>
            <person name="Luo G."/>
        </authorList>
    </citation>
    <scope>NUCLEOTIDE SEQUENCE [LARGE SCALE GENOMIC DNA]</scope>
    <source>
        <strain evidence="8 9">AF37-2AT</strain>
    </source>
</reference>
<evidence type="ECO:0000256" key="2">
    <source>
        <dbReference type="ARBA" id="ARBA00005262"/>
    </source>
</evidence>
<comment type="subcellular location">
    <subcellularLocation>
        <location evidence="1">Cell membrane</location>
        <topology evidence="1">Multi-pass membrane protein</topology>
    </subcellularLocation>
</comment>
<evidence type="ECO:0000256" key="4">
    <source>
        <dbReference type="ARBA" id="ARBA00022692"/>
    </source>
</evidence>
<feature type="transmembrane region" description="Helical" evidence="7">
    <location>
        <begin position="114"/>
        <end position="132"/>
    </location>
</feature>
<evidence type="ECO:0000313" key="9">
    <source>
        <dbReference type="Proteomes" id="UP000261080"/>
    </source>
</evidence>
<feature type="transmembrane region" description="Helical" evidence="7">
    <location>
        <begin position="7"/>
        <end position="30"/>
    </location>
</feature>
<feature type="transmembrane region" description="Helical" evidence="7">
    <location>
        <begin position="75"/>
        <end position="102"/>
    </location>
</feature>
<evidence type="ECO:0000256" key="6">
    <source>
        <dbReference type="ARBA" id="ARBA00023136"/>
    </source>
</evidence>
<evidence type="ECO:0000256" key="5">
    <source>
        <dbReference type="ARBA" id="ARBA00022989"/>
    </source>
</evidence>
<dbReference type="OrthoDB" id="9788907at2"/>
<feature type="transmembrane region" description="Helical" evidence="7">
    <location>
        <begin position="144"/>
        <end position="177"/>
    </location>
</feature>
<dbReference type="PANTHER" id="PTHR43663">
    <property type="entry name" value="CHROMATE TRANSPORT PROTEIN-RELATED"/>
    <property type="match status" value="1"/>
</dbReference>
<evidence type="ECO:0000256" key="3">
    <source>
        <dbReference type="ARBA" id="ARBA00022475"/>
    </source>
</evidence>
<accession>A0A3E3K622</accession>
<dbReference type="GO" id="GO:0005886">
    <property type="term" value="C:plasma membrane"/>
    <property type="evidence" value="ECO:0007669"/>
    <property type="project" value="UniProtKB-SubCell"/>
</dbReference>
<organism evidence="8 9">
    <name type="scientific">Sellimonas intestinalis</name>
    <dbReference type="NCBI Taxonomy" id="1653434"/>
    <lineage>
        <taxon>Bacteria</taxon>
        <taxon>Bacillati</taxon>
        <taxon>Bacillota</taxon>
        <taxon>Clostridia</taxon>
        <taxon>Lachnospirales</taxon>
        <taxon>Lachnospiraceae</taxon>
        <taxon>Sellimonas</taxon>
    </lineage>
</organism>
<keyword evidence="5 7" id="KW-1133">Transmembrane helix</keyword>
<dbReference type="GO" id="GO:0015109">
    <property type="term" value="F:chromate transmembrane transporter activity"/>
    <property type="evidence" value="ECO:0007669"/>
    <property type="project" value="InterPro"/>
</dbReference>
<evidence type="ECO:0000313" key="8">
    <source>
        <dbReference type="EMBL" id="RGE90042.1"/>
    </source>
</evidence>
<protein>
    <submittedName>
        <fullName evidence="8">Chromate transporter</fullName>
    </submittedName>
</protein>